<evidence type="ECO:0000313" key="2">
    <source>
        <dbReference type="EMBL" id="KAJ4475495.1"/>
    </source>
</evidence>
<evidence type="ECO:0000256" key="1">
    <source>
        <dbReference type="SAM" id="MobiDB-lite"/>
    </source>
</evidence>
<gene>
    <name evidence="2" type="ORF">J3R30DRAFT_3671287</name>
</gene>
<dbReference type="OrthoDB" id="2576233at2759"/>
<protein>
    <submittedName>
        <fullName evidence="2">Uncharacterized protein</fullName>
    </submittedName>
</protein>
<dbReference type="InterPro" id="IPR041078">
    <property type="entry name" value="Plavaka"/>
</dbReference>
<feature type="compositionally biased region" description="Acidic residues" evidence="1">
    <location>
        <begin position="157"/>
        <end position="166"/>
    </location>
</feature>
<dbReference type="Proteomes" id="UP001150266">
    <property type="component" value="Unassembled WGS sequence"/>
</dbReference>
<comment type="caution">
    <text evidence="2">The sequence shown here is derived from an EMBL/GenBank/DDBJ whole genome shotgun (WGS) entry which is preliminary data.</text>
</comment>
<evidence type="ECO:0000313" key="3">
    <source>
        <dbReference type="Proteomes" id="UP001150266"/>
    </source>
</evidence>
<reference evidence="2" key="1">
    <citation type="submission" date="2022-08" db="EMBL/GenBank/DDBJ databases">
        <title>A Global Phylogenomic Analysis of the Shiitake Genus Lentinula.</title>
        <authorList>
            <consortium name="DOE Joint Genome Institute"/>
            <person name="Sierra-Patev S."/>
            <person name="Min B."/>
            <person name="Naranjo-Ortiz M."/>
            <person name="Looney B."/>
            <person name="Konkel Z."/>
            <person name="Slot J.C."/>
            <person name="Sakamoto Y."/>
            <person name="Steenwyk J.L."/>
            <person name="Rokas A."/>
            <person name="Carro J."/>
            <person name="Camarero S."/>
            <person name="Ferreira P."/>
            <person name="Molpeceres G."/>
            <person name="Ruiz-Duenas F.J."/>
            <person name="Serrano A."/>
            <person name="Henrissat B."/>
            <person name="Drula E."/>
            <person name="Hughes K.W."/>
            <person name="Mata J.L."/>
            <person name="Ishikawa N.K."/>
            <person name="Vargas-Isla R."/>
            <person name="Ushijima S."/>
            <person name="Smith C.A."/>
            <person name="Ahrendt S."/>
            <person name="Andreopoulos W."/>
            <person name="He G."/>
            <person name="Labutti K."/>
            <person name="Lipzen A."/>
            <person name="Ng V."/>
            <person name="Riley R."/>
            <person name="Sandor L."/>
            <person name="Barry K."/>
            <person name="Martinez A.T."/>
            <person name="Xiao Y."/>
            <person name="Gibbons J.G."/>
            <person name="Terashima K."/>
            <person name="Grigoriev I.V."/>
            <person name="Hibbett D.S."/>
        </authorList>
    </citation>
    <scope>NUCLEOTIDE SEQUENCE</scope>
    <source>
        <strain evidence="2">JLM2183</strain>
    </source>
</reference>
<feature type="region of interest" description="Disordered" evidence="1">
    <location>
        <begin position="148"/>
        <end position="220"/>
    </location>
</feature>
<dbReference type="Pfam" id="PF18759">
    <property type="entry name" value="Plavaka"/>
    <property type="match status" value="2"/>
</dbReference>
<dbReference type="EMBL" id="JAOTPV010000014">
    <property type="protein sequence ID" value="KAJ4475495.1"/>
    <property type="molecule type" value="Genomic_DNA"/>
</dbReference>
<dbReference type="AlphaFoldDB" id="A0A9W9DL29"/>
<name>A0A9W9DL29_9AGAR</name>
<organism evidence="2 3">
    <name type="scientific">Lentinula aciculospora</name>
    <dbReference type="NCBI Taxonomy" id="153920"/>
    <lineage>
        <taxon>Eukaryota</taxon>
        <taxon>Fungi</taxon>
        <taxon>Dikarya</taxon>
        <taxon>Basidiomycota</taxon>
        <taxon>Agaricomycotina</taxon>
        <taxon>Agaricomycetes</taxon>
        <taxon>Agaricomycetidae</taxon>
        <taxon>Agaricales</taxon>
        <taxon>Marasmiineae</taxon>
        <taxon>Omphalotaceae</taxon>
        <taxon>Lentinula</taxon>
    </lineage>
</organism>
<proteinExistence type="predicted"/>
<sequence>MPQLEGRLLLLFGCLVHFEKFVLDTSKVSLPSPSQLFTTSFSVLSSKLILSPSMSTYCHGCKKPFEGGGFLQHIRKMQNLACIAFGKSIQSNATSYNSTSTSLLQSLLNSQESMMSMDEQNRMGSAIVVNPAGDYFGNYADLGSCDVDMHDAHSDDPESESDDEGDFLGLNDEQCWEPEVTDADHPRAPLPELVFPEGHFDDPLHLPSSRPPPPQAPDYIREPYIAHYPDPRAGAPIHSQSSFASENDQYSQRLDGLNVNPWAPFISKTDWRVAHWAKTRGPSSTALSELLAIDGVPEKLVLSYHNANELNAIIDRKLPTCLIIQGEAFEVYFRDILQCIKALYSDAEFAEYLKFTPERHFENDQCFEQLYHDMHTGSWWWSTQEKIDKKAGPGRTVVPIILSSDKTQVTVFRNKSVYPVYMSIGNIPKEIRCKPSHCAYILLGYLPTTNLHIVKPLESAGASGVILVTCCITGHCPCCTIPRQRIGENTEPHPLRHLRSILEVLQMVDQGAGMFIQACCDAGIKPIFEPYWAKLPYSNVYLAITPDILHQLYQGVFKHMKHWVIEAYGAHEINACCRRLPPNHNIRVFIKGISTLQRVSGTEHAQMSHFFLGLIADAPLPNGMSSVRLVRCLRGLLDFLFLAQYPIHSTTTLTSLSNALERFHADKKIFIDLGIRSDFQIPKIHFMNHYVPGIKHMGTLDNFNTEYTERLHIDLAKDAYQATNKKDELSQMAQWLERKEKVMKHAAYISWKQSGRHPPLRTHWIPPGLNTTCLLKMTKNPSVNRVSIEEVMQHYGATFFRDALAQYVVQLTQPHLSGSRLDNEASSIFLGVSHVSVYHRVKYIHQDFFMQVSSTADSIHAQPARVGKHGKPVPARFDTALVWVSDSDGPLELTVDTRVARVRLVFTIPEKISKTLFADIPEKDRPHHLAYVEWFTSFPSNPDPNHRLYKVSHCEVEGGRLASVVDIQQLVRSIHLFPRFGRVANRNWTSSSVLDECKSFFVNSDSDRHIYQLFAR</sequence>
<accession>A0A9W9DL29</accession>
<keyword evidence="3" id="KW-1185">Reference proteome</keyword>